<feature type="domain" description="Enoyl reductase (ER)" evidence="5">
    <location>
        <begin position="10"/>
        <end position="344"/>
    </location>
</feature>
<dbReference type="InterPro" id="IPR020843">
    <property type="entry name" value="ER"/>
</dbReference>
<evidence type="ECO:0000259" key="5">
    <source>
        <dbReference type="SMART" id="SM00829"/>
    </source>
</evidence>
<name>A0ABW7I569_9RHOB</name>
<evidence type="ECO:0000256" key="3">
    <source>
        <dbReference type="ARBA" id="ARBA00023002"/>
    </source>
</evidence>
<dbReference type="Proteomes" id="UP001607157">
    <property type="component" value="Unassembled WGS sequence"/>
</dbReference>
<dbReference type="PANTHER" id="PTHR43401:SF5">
    <property type="entry name" value="ALCOHOL DEHYDROGENASE-RELATED"/>
    <property type="match status" value="1"/>
</dbReference>
<dbReference type="Pfam" id="PF00107">
    <property type="entry name" value="ADH_zinc_N"/>
    <property type="match status" value="1"/>
</dbReference>
<accession>A0ABW7I569</accession>
<dbReference type="RefSeq" id="WP_377168494.1">
    <property type="nucleotide sequence ID" value="NZ_JBHTJC010000001.1"/>
</dbReference>
<keyword evidence="2 4" id="KW-0862">Zinc</keyword>
<dbReference type="SUPFAM" id="SSF50129">
    <property type="entry name" value="GroES-like"/>
    <property type="match status" value="1"/>
</dbReference>
<comment type="caution">
    <text evidence="6">The sequence shown here is derived from an EMBL/GenBank/DDBJ whole genome shotgun (WGS) entry which is preliminary data.</text>
</comment>
<evidence type="ECO:0000313" key="7">
    <source>
        <dbReference type="Proteomes" id="UP001607157"/>
    </source>
</evidence>
<dbReference type="CDD" id="cd08260">
    <property type="entry name" value="Zn_ADH6"/>
    <property type="match status" value="1"/>
</dbReference>
<keyword evidence="1 4" id="KW-0479">Metal-binding</keyword>
<dbReference type="InterPro" id="IPR011032">
    <property type="entry name" value="GroES-like_sf"/>
</dbReference>
<dbReference type="InterPro" id="IPR013149">
    <property type="entry name" value="ADH-like_C"/>
</dbReference>
<dbReference type="InterPro" id="IPR050129">
    <property type="entry name" value="Zn_alcohol_dh"/>
</dbReference>
<comment type="cofactor">
    <cofactor evidence="4">
        <name>Zn(2+)</name>
        <dbReference type="ChEBI" id="CHEBI:29105"/>
    </cofactor>
</comment>
<proteinExistence type="inferred from homology"/>
<dbReference type="PANTHER" id="PTHR43401">
    <property type="entry name" value="L-THREONINE 3-DEHYDROGENASE"/>
    <property type="match status" value="1"/>
</dbReference>
<dbReference type="InterPro" id="IPR036291">
    <property type="entry name" value="NAD(P)-bd_dom_sf"/>
</dbReference>
<dbReference type="EMBL" id="JBIHMM010000001">
    <property type="protein sequence ID" value="MFH0253024.1"/>
    <property type="molecule type" value="Genomic_DNA"/>
</dbReference>
<gene>
    <name evidence="6" type="ORF">ACGRVM_03915</name>
</gene>
<dbReference type="SUPFAM" id="SSF51735">
    <property type="entry name" value="NAD(P)-binding Rossmann-fold domains"/>
    <property type="match status" value="1"/>
</dbReference>
<dbReference type="Pfam" id="PF08240">
    <property type="entry name" value="ADH_N"/>
    <property type="match status" value="1"/>
</dbReference>
<sequence length="349" mass="36067">MKAAILHRIGGPVAVESVPDPDCPHDGAIVGVRACGVCRSDHHSWTGADPDLVLPHVMGHEFAGVIEEVGPDCKSFRVGERVTAPFILGCGHCPDCAAGQPTICDSQRLVGFTQWGAFAERVAVQAADFNLVRLPDSVGFAEAAGMGCRVTTAWRGLGDRAALRAGEWLAVHGCGGVGLSAIMLGGALSARIVAIDVSADALEKARQMGAHACIDASGTPDVAEAVREITGGGAHVSVDALGIGATFENSLRSLRKLGRHVQIGMPVGAHRTVPLPLLDLVYARQLSIHGMRGLGAAEFVTLLDMIDAGALDLGALVTERIALSQVGHALGLMDSGQPAGITVIDDFAH</sequence>
<keyword evidence="3" id="KW-0560">Oxidoreductase</keyword>
<dbReference type="InterPro" id="IPR013154">
    <property type="entry name" value="ADH-like_N"/>
</dbReference>
<dbReference type="Gene3D" id="3.90.180.10">
    <property type="entry name" value="Medium-chain alcohol dehydrogenases, catalytic domain"/>
    <property type="match status" value="1"/>
</dbReference>
<evidence type="ECO:0000256" key="4">
    <source>
        <dbReference type="RuleBase" id="RU361277"/>
    </source>
</evidence>
<dbReference type="PROSITE" id="PS00059">
    <property type="entry name" value="ADH_ZINC"/>
    <property type="match status" value="1"/>
</dbReference>
<organism evidence="6 7">
    <name type="scientific">Roseovarius aquimarinus</name>
    <dbReference type="NCBI Taxonomy" id="1229156"/>
    <lineage>
        <taxon>Bacteria</taxon>
        <taxon>Pseudomonadati</taxon>
        <taxon>Pseudomonadota</taxon>
        <taxon>Alphaproteobacteria</taxon>
        <taxon>Rhodobacterales</taxon>
        <taxon>Roseobacteraceae</taxon>
        <taxon>Roseovarius</taxon>
    </lineage>
</organism>
<evidence type="ECO:0000256" key="1">
    <source>
        <dbReference type="ARBA" id="ARBA00022723"/>
    </source>
</evidence>
<evidence type="ECO:0000313" key="6">
    <source>
        <dbReference type="EMBL" id="MFH0253024.1"/>
    </source>
</evidence>
<evidence type="ECO:0000256" key="2">
    <source>
        <dbReference type="ARBA" id="ARBA00022833"/>
    </source>
</evidence>
<comment type="similarity">
    <text evidence="4">Belongs to the zinc-containing alcohol dehydrogenase family.</text>
</comment>
<dbReference type="SMART" id="SM00829">
    <property type="entry name" value="PKS_ER"/>
    <property type="match status" value="1"/>
</dbReference>
<protein>
    <submittedName>
        <fullName evidence="6">Zinc-dependent alcohol dehydrogenase family protein</fullName>
    </submittedName>
</protein>
<keyword evidence="7" id="KW-1185">Reference proteome</keyword>
<reference evidence="6 7" key="1">
    <citation type="submission" date="2024-10" db="EMBL/GenBank/DDBJ databases">
        <authorList>
            <person name="Yang X.-N."/>
        </authorList>
    </citation>
    <scope>NUCLEOTIDE SEQUENCE [LARGE SCALE GENOMIC DNA]</scope>
    <source>
        <strain evidence="6 7">CAU 1059</strain>
    </source>
</reference>
<dbReference type="InterPro" id="IPR002328">
    <property type="entry name" value="ADH_Zn_CS"/>
</dbReference>